<name>A0A6P1MKI0_9FIRM</name>
<gene>
    <name evidence="1" type="ORF">Ami3637_06785</name>
</gene>
<dbReference type="EMBL" id="CP047591">
    <property type="protein sequence ID" value="QHI72146.1"/>
    <property type="molecule type" value="Genomic_DNA"/>
</dbReference>
<reference evidence="1 2" key="1">
    <citation type="submission" date="2020-01" db="EMBL/GenBank/DDBJ databases">
        <title>Genomic analysis of Aminipila sp. CBA3637.</title>
        <authorList>
            <person name="Kim Y.B."/>
            <person name="Roh S.W."/>
        </authorList>
    </citation>
    <scope>NUCLEOTIDE SEQUENCE [LARGE SCALE GENOMIC DNA]</scope>
    <source>
        <strain evidence="1 2">CBA3637</strain>
    </source>
</reference>
<keyword evidence="2" id="KW-1185">Reference proteome</keyword>
<dbReference type="AlphaFoldDB" id="A0A6P1MKI0"/>
<accession>A0A6P1MKI0</accession>
<dbReference type="KEGG" id="amic:Ami3637_06785"/>
<evidence type="ECO:0000313" key="1">
    <source>
        <dbReference type="EMBL" id="QHI72146.1"/>
    </source>
</evidence>
<organism evidence="1 2">
    <name type="scientific">Aminipila terrae</name>
    <dbReference type="NCBI Taxonomy" id="2697030"/>
    <lineage>
        <taxon>Bacteria</taxon>
        <taxon>Bacillati</taxon>
        <taxon>Bacillota</taxon>
        <taxon>Clostridia</taxon>
        <taxon>Peptostreptococcales</taxon>
        <taxon>Anaerovoracaceae</taxon>
        <taxon>Aminipila</taxon>
    </lineage>
</organism>
<evidence type="ECO:0000313" key="2">
    <source>
        <dbReference type="Proteomes" id="UP000463883"/>
    </source>
</evidence>
<dbReference type="Proteomes" id="UP000463883">
    <property type="component" value="Chromosome"/>
</dbReference>
<dbReference type="RefSeq" id="WP_162361916.1">
    <property type="nucleotide sequence ID" value="NZ_CP047591.1"/>
</dbReference>
<proteinExistence type="predicted"/>
<sequence>MIKGDNMLLSKEQLISSLKTQRKLVQGFKNELYTLEKGKLTARYRNTRVELYQVLNEESGRVEKRIYESGARGSEIAKSLRRRWCVEKSIAILEKNIQCMEKIIKFYINFDPFYISESMPKPYKTNEWRFDGVPLRAGYDSNLISNLCLIGELDKKNTGIPLNSNENSIVLNSEGLKFDTGLGFKVRSKSEAIIAMVLHKYGLIYKYEMHLYINGKSYCPDFVIIDKNKEIIIWEHFGMMDNRNYQKAANKKVGDYLSEDLVIGKNFFITSGTSRMPLDISVVEEFVARIAQ</sequence>
<dbReference type="Gene3D" id="3.40.91.30">
    <property type="match status" value="1"/>
</dbReference>
<protein>
    <submittedName>
        <fullName evidence="1">Uncharacterized protein</fullName>
    </submittedName>
</protein>